<evidence type="ECO:0000256" key="1">
    <source>
        <dbReference type="ARBA" id="ARBA00022884"/>
    </source>
</evidence>
<gene>
    <name evidence="2" type="ORF">SCF082_LOCUS10351</name>
</gene>
<proteinExistence type="predicted"/>
<accession>A0ABP0J5I1</accession>
<keyword evidence="2" id="KW-0689">Ribosomal protein</keyword>
<organism evidence="2 3">
    <name type="scientific">Durusdinium trenchii</name>
    <dbReference type="NCBI Taxonomy" id="1381693"/>
    <lineage>
        <taxon>Eukaryota</taxon>
        <taxon>Sar</taxon>
        <taxon>Alveolata</taxon>
        <taxon>Dinophyceae</taxon>
        <taxon>Suessiales</taxon>
        <taxon>Symbiodiniaceae</taxon>
        <taxon>Durusdinium</taxon>
    </lineage>
</organism>
<dbReference type="Proteomes" id="UP001642464">
    <property type="component" value="Unassembled WGS sequence"/>
</dbReference>
<keyword evidence="1" id="KW-0694">RNA-binding</keyword>
<keyword evidence="2" id="KW-0687">Ribonucleoprotein</keyword>
<name>A0ABP0J5I1_9DINO</name>
<reference evidence="2 3" key="1">
    <citation type="submission" date="2024-02" db="EMBL/GenBank/DDBJ databases">
        <authorList>
            <person name="Chen Y."/>
            <person name="Shah S."/>
            <person name="Dougan E. K."/>
            <person name="Thang M."/>
            <person name="Chan C."/>
        </authorList>
    </citation>
    <scope>NUCLEOTIDE SEQUENCE [LARGE SCALE GENOMIC DNA]</scope>
</reference>
<comment type="caution">
    <text evidence="2">The sequence shown here is derived from an EMBL/GenBank/DDBJ whole genome shotgun (WGS) entry which is preliminary data.</text>
</comment>
<evidence type="ECO:0000313" key="2">
    <source>
        <dbReference type="EMBL" id="CAK9009616.1"/>
    </source>
</evidence>
<dbReference type="EMBL" id="CAXAMM010006036">
    <property type="protein sequence ID" value="CAK9009616.1"/>
    <property type="molecule type" value="Genomic_DNA"/>
</dbReference>
<sequence length="256" mass="28225">MRFAMVAMGRRAAAMAAIAFCVIAHVDQLFTSMARSRSSRSRSARQAQMLPALQPREEKTRNIYRLKSDSDLQELVEVMVSEASVGLGTDSLGLRAANLAVKACATAGKRFEREILVMAPQWISKTAHGRALDEGEMEIKALRIFYGLTERDDPPQQKPLLVGRTTNIGQLAGALLRRIQELDEAVLHVAGAERTMAALKAVITAQRLLEAEDIETKKQLLVSPSWRSDGPRTAYLRLRCFIALQDAEESSASSDE</sequence>
<dbReference type="InterPro" id="IPR036882">
    <property type="entry name" value="Alba-like_dom_sf"/>
</dbReference>
<dbReference type="Gene3D" id="3.30.110.20">
    <property type="entry name" value="Alba-like domain"/>
    <property type="match status" value="1"/>
</dbReference>
<evidence type="ECO:0000313" key="3">
    <source>
        <dbReference type="Proteomes" id="UP001642464"/>
    </source>
</evidence>
<protein>
    <submittedName>
        <fullName evidence="2">40S ribosomal protein S16-1</fullName>
    </submittedName>
</protein>
<keyword evidence="3" id="KW-1185">Reference proteome</keyword>
<dbReference type="GO" id="GO:0005840">
    <property type="term" value="C:ribosome"/>
    <property type="evidence" value="ECO:0007669"/>
    <property type="project" value="UniProtKB-KW"/>
</dbReference>